<comment type="caution">
    <text evidence="1">The sequence shown here is derived from an EMBL/GenBank/DDBJ whole genome shotgun (WGS) entry which is preliminary data.</text>
</comment>
<dbReference type="Proteomes" id="UP000799754">
    <property type="component" value="Unassembled WGS sequence"/>
</dbReference>
<name>A0ACB6SDS7_9PLEO</name>
<gene>
    <name evidence="1" type="ORF">BU25DRAFT_406727</name>
</gene>
<proteinExistence type="predicted"/>
<reference evidence="1" key="1">
    <citation type="journal article" date="2020" name="Stud. Mycol.">
        <title>101 Dothideomycetes genomes: a test case for predicting lifestyles and emergence of pathogens.</title>
        <authorList>
            <person name="Haridas S."/>
            <person name="Albert R."/>
            <person name="Binder M."/>
            <person name="Bloem J."/>
            <person name="Labutti K."/>
            <person name="Salamov A."/>
            <person name="Andreopoulos B."/>
            <person name="Baker S."/>
            <person name="Barry K."/>
            <person name="Bills G."/>
            <person name="Bluhm B."/>
            <person name="Cannon C."/>
            <person name="Castanera R."/>
            <person name="Culley D."/>
            <person name="Daum C."/>
            <person name="Ezra D."/>
            <person name="Gonzalez J."/>
            <person name="Henrissat B."/>
            <person name="Kuo A."/>
            <person name="Liang C."/>
            <person name="Lipzen A."/>
            <person name="Lutzoni F."/>
            <person name="Magnuson J."/>
            <person name="Mondo S."/>
            <person name="Nolan M."/>
            <person name="Ohm R."/>
            <person name="Pangilinan J."/>
            <person name="Park H.-J."/>
            <person name="Ramirez L."/>
            <person name="Alfaro M."/>
            <person name="Sun H."/>
            <person name="Tritt A."/>
            <person name="Yoshinaga Y."/>
            <person name="Zwiers L.-H."/>
            <person name="Turgeon B."/>
            <person name="Goodwin S."/>
            <person name="Spatafora J."/>
            <person name="Crous P."/>
            <person name="Grigoriev I."/>
        </authorList>
    </citation>
    <scope>NUCLEOTIDE SEQUENCE</scope>
    <source>
        <strain evidence="1">CBS 525.71</strain>
    </source>
</reference>
<evidence type="ECO:0000313" key="1">
    <source>
        <dbReference type="EMBL" id="KAF2632194.1"/>
    </source>
</evidence>
<evidence type="ECO:0000313" key="2">
    <source>
        <dbReference type="Proteomes" id="UP000799754"/>
    </source>
</evidence>
<sequence>MTRLVVRVLRALYGDRSRALQGACNNRYIFNKNVKLRHVHLDIHDTEFQYDPRTNASSVVRISNSSVPPPLEERAYLWPLQYKIKSLSLNDGDFVEGVADEDMRAGYGPSWNTSALQEFHEICCHFKKLQQSQLSRYRAPVSDMSFPIWICFGMIQVSSWRTLVLSCWVGKERARCQGRCKESDALAEKHQRRVRTHLPKLYLHANAS</sequence>
<organism evidence="1 2">
    <name type="scientific">Macroventuria anomochaeta</name>
    <dbReference type="NCBI Taxonomy" id="301207"/>
    <lineage>
        <taxon>Eukaryota</taxon>
        <taxon>Fungi</taxon>
        <taxon>Dikarya</taxon>
        <taxon>Ascomycota</taxon>
        <taxon>Pezizomycotina</taxon>
        <taxon>Dothideomycetes</taxon>
        <taxon>Pleosporomycetidae</taxon>
        <taxon>Pleosporales</taxon>
        <taxon>Pleosporineae</taxon>
        <taxon>Didymellaceae</taxon>
        <taxon>Macroventuria</taxon>
    </lineage>
</organism>
<keyword evidence="2" id="KW-1185">Reference proteome</keyword>
<protein>
    <submittedName>
        <fullName evidence="1">Uncharacterized protein</fullName>
    </submittedName>
</protein>
<accession>A0ACB6SDS7</accession>
<dbReference type="EMBL" id="MU006703">
    <property type="protein sequence ID" value="KAF2632194.1"/>
    <property type="molecule type" value="Genomic_DNA"/>
</dbReference>